<dbReference type="OrthoDB" id="1049190at2"/>
<dbReference type="EMBL" id="RDOJ01000014">
    <property type="protein sequence ID" value="RLZ08339.1"/>
    <property type="molecule type" value="Genomic_DNA"/>
</dbReference>
<reference evidence="1 2" key="1">
    <citation type="submission" date="2018-10" db="EMBL/GenBank/DDBJ databases">
        <authorList>
            <person name="Chen X."/>
        </authorList>
    </citation>
    <scope>NUCLEOTIDE SEQUENCE [LARGE SCALE GENOMIC DNA]</scope>
    <source>
        <strain evidence="1 2">YIM 102668</strain>
    </source>
</reference>
<comment type="caution">
    <text evidence="1">The sequence shown here is derived from an EMBL/GenBank/DDBJ whole genome shotgun (WGS) entry which is preliminary data.</text>
</comment>
<sequence>MSNKYFYFFCLLFCFIININAQEIKVSQIDYKILTPKGNHKITESHYQNLADRLQSQFKNRVSFSNQSPFLIRPQIEILNEHTAGEVQDIKVLKLSIQLIIENQELNASFHSFEKTLLVTADNSNLAIHKAIKELRPTDMGLINFLKDGELKIQKFYSENCNKIIHSAKVKIDRKEYTDAFNLLRYVPEGIECSKEIENLITSIYDSYKNEYCNKQLHSAKLLAANESYELALSQLRFIDPEISCNNDVTALINKIGDKVNQETIRNFELEKDRFSKQSELEKIKLIINSEHEVNFHITN</sequence>
<organism evidence="1 2">
    <name type="scientific">Faecalibacter macacae</name>
    <dbReference type="NCBI Taxonomy" id="1859289"/>
    <lineage>
        <taxon>Bacteria</taxon>
        <taxon>Pseudomonadati</taxon>
        <taxon>Bacteroidota</taxon>
        <taxon>Flavobacteriia</taxon>
        <taxon>Flavobacteriales</taxon>
        <taxon>Weeksellaceae</taxon>
        <taxon>Faecalibacter</taxon>
    </lineage>
</organism>
<dbReference type="AlphaFoldDB" id="A0A3L9MCT9"/>
<dbReference type="RefSeq" id="WP_121935148.1">
    <property type="nucleotide sequence ID" value="NZ_RDOJ01000014.1"/>
</dbReference>
<dbReference type="Proteomes" id="UP000275348">
    <property type="component" value="Unassembled WGS sequence"/>
</dbReference>
<keyword evidence="2" id="KW-1185">Reference proteome</keyword>
<protein>
    <submittedName>
        <fullName evidence="1">Uncharacterized protein</fullName>
    </submittedName>
</protein>
<name>A0A3L9MCT9_9FLAO</name>
<gene>
    <name evidence="1" type="ORF">EAH69_10430</name>
</gene>
<accession>A0A3L9MCT9</accession>
<proteinExistence type="predicted"/>
<evidence type="ECO:0000313" key="2">
    <source>
        <dbReference type="Proteomes" id="UP000275348"/>
    </source>
</evidence>
<evidence type="ECO:0000313" key="1">
    <source>
        <dbReference type="EMBL" id="RLZ08339.1"/>
    </source>
</evidence>